<dbReference type="GO" id="GO:0008168">
    <property type="term" value="F:methyltransferase activity"/>
    <property type="evidence" value="ECO:0007669"/>
    <property type="project" value="InterPro"/>
</dbReference>
<name>A0A8J5ESE3_ZINOF</name>
<dbReference type="AlphaFoldDB" id="A0A8J5ESE3"/>
<dbReference type="PROSITE" id="PS50181">
    <property type="entry name" value="FBOX"/>
    <property type="match status" value="1"/>
</dbReference>
<sequence length="486" mass="53663">MKPVAETEHLDSFSIAISKKGHLMASNPPFSSSSSSSSSSSPRPSIAQLSNDHIISVLLLLPIESVLSFSMACRRFRSLASSDALWEPICRRDWGGAGAVDALVASFSPQERLRISWRRLYAQVSHLSSLSCRRLSCNSGAFPSPRASHSLAFVSDWLVLFGGGSEGGRHLDDTWIAYVGNGCNRALSWQHINSGIPSGRFGQTCTVLGNYLVLFGGISDNGDRLNDTWIGETFYEGQDMRIAWRLLNVNSVVPSPRGAHAACCVADCRMVVHGGIGLHGLRLNDTWILNLSDDFRSGRWHQINNVQSLPPPRSGHTLTWIGGTYMVLFGGRGSGYEVLNDVWLLDIGIANSEWKELKYELYGLPSEMPLPRVGHSATLVLGRKILVYGGEDSQRHRKDDFWVLDVGALPRFQTVGLKKSPRNFWKKLQVEGHHPLYRSFHGACTDKSGRYVYIFGGMVDSIIQPAEPSGLTFNAELHQIELVLQL</sequence>
<dbReference type="PANTHER" id="PTHR46175">
    <property type="entry name" value="BACTERIOOPSIN TRANSCRIPTIONAL ACTIVATOR"/>
    <property type="match status" value="1"/>
</dbReference>
<dbReference type="InterPro" id="IPR001810">
    <property type="entry name" value="F-box_dom"/>
</dbReference>
<dbReference type="PANTHER" id="PTHR46175:SF4">
    <property type="entry name" value="BACTERIOOPSIN TRANSCRIPTIONAL ACTIVATOR"/>
    <property type="match status" value="1"/>
</dbReference>
<comment type="caution">
    <text evidence="2">The sequence shown here is derived from an EMBL/GenBank/DDBJ whole genome shotgun (WGS) entry which is preliminary data.</text>
</comment>
<dbReference type="Pfam" id="PF24681">
    <property type="entry name" value="Kelch_KLHDC2_KLHL20_DRC7"/>
    <property type="match status" value="2"/>
</dbReference>
<dbReference type="InterPro" id="IPR002052">
    <property type="entry name" value="DNA_methylase_N6_adenine_CS"/>
</dbReference>
<dbReference type="FunFam" id="2.120.10.80:FF:000105">
    <property type="entry name" value="F-box/kelch-repeat protein At1g51550"/>
    <property type="match status" value="1"/>
</dbReference>
<gene>
    <name evidence="2" type="ORF">ZIOFF_070346</name>
</gene>
<dbReference type="Proteomes" id="UP000734854">
    <property type="component" value="Unassembled WGS sequence"/>
</dbReference>
<dbReference type="Pfam" id="PF00646">
    <property type="entry name" value="F-box"/>
    <property type="match status" value="1"/>
</dbReference>
<keyword evidence="3" id="KW-1185">Reference proteome</keyword>
<dbReference type="GO" id="GO:0003676">
    <property type="term" value="F:nucleic acid binding"/>
    <property type="evidence" value="ECO:0007669"/>
    <property type="project" value="InterPro"/>
</dbReference>
<reference evidence="2 3" key="1">
    <citation type="submission" date="2020-08" db="EMBL/GenBank/DDBJ databases">
        <title>Plant Genome Project.</title>
        <authorList>
            <person name="Zhang R.-G."/>
        </authorList>
    </citation>
    <scope>NUCLEOTIDE SEQUENCE [LARGE SCALE GENOMIC DNA]</scope>
    <source>
        <tissue evidence="2">Rhizome</tissue>
    </source>
</reference>
<organism evidence="2 3">
    <name type="scientific">Zingiber officinale</name>
    <name type="common">Ginger</name>
    <name type="synonym">Amomum zingiber</name>
    <dbReference type="NCBI Taxonomy" id="94328"/>
    <lineage>
        <taxon>Eukaryota</taxon>
        <taxon>Viridiplantae</taxon>
        <taxon>Streptophyta</taxon>
        <taxon>Embryophyta</taxon>
        <taxon>Tracheophyta</taxon>
        <taxon>Spermatophyta</taxon>
        <taxon>Magnoliopsida</taxon>
        <taxon>Liliopsida</taxon>
        <taxon>Zingiberales</taxon>
        <taxon>Zingiberaceae</taxon>
        <taxon>Zingiber</taxon>
    </lineage>
</organism>
<accession>A0A8J5ESE3</accession>
<proteinExistence type="predicted"/>
<dbReference type="GO" id="GO:0032259">
    <property type="term" value="P:methylation"/>
    <property type="evidence" value="ECO:0007669"/>
    <property type="project" value="InterPro"/>
</dbReference>
<evidence type="ECO:0000313" key="2">
    <source>
        <dbReference type="EMBL" id="KAG6472868.1"/>
    </source>
</evidence>
<feature type="domain" description="F-box" evidence="1">
    <location>
        <begin position="43"/>
        <end position="89"/>
    </location>
</feature>
<dbReference type="OrthoDB" id="10251809at2759"/>
<evidence type="ECO:0000259" key="1">
    <source>
        <dbReference type="PROSITE" id="PS50181"/>
    </source>
</evidence>
<evidence type="ECO:0000313" key="3">
    <source>
        <dbReference type="Proteomes" id="UP000734854"/>
    </source>
</evidence>
<dbReference type="PROSITE" id="PS00092">
    <property type="entry name" value="N6_MTASE"/>
    <property type="match status" value="1"/>
</dbReference>
<protein>
    <recommendedName>
        <fullName evidence="1">F-box domain-containing protein</fullName>
    </recommendedName>
</protein>
<dbReference type="EMBL" id="JACMSC010000020">
    <property type="protein sequence ID" value="KAG6472868.1"/>
    <property type="molecule type" value="Genomic_DNA"/>
</dbReference>